<proteinExistence type="predicted"/>
<dbReference type="Proteomes" id="UP000494119">
    <property type="component" value="Unassembled WGS sequence"/>
</dbReference>
<accession>A0A6J5H1M9</accession>
<organism evidence="1 2">
    <name type="scientific">Paraburkholderia caffeinitolerans</name>
    <dbReference type="NCBI Taxonomy" id="1723730"/>
    <lineage>
        <taxon>Bacteria</taxon>
        <taxon>Pseudomonadati</taxon>
        <taxon>Pseudomonadota</taxon>
        <taxon>Betaproteobacteria</taxon>
        <taxon>Burkholderiales</taxon>
        <taxon>Burkholderiaceae</taxon>
        <taxon>Paraburkholderia</taxon>
    </lineage>
</organism>
<reference evidence="1 2" key="1">
    <citation type="submission" date="2020-04" db="EMBL/GenBank/DDBJ databases">
        <authorList>
            <person name="De Canck E."/>
        </authorList>
    </citation>
    <scope>NUCLEOTIDE SEQUENCE [LARGE SCALE GENOMIC DNA]</scope>
    <source>
        <strain evidence="1 2">LMG 28688</strain>
    </source>
</reference>
<gene>
    <name evidence="1" type="ORF">LMG28688_07026</name>
</gene>
<dbReference type="RefSeq" id="WP_246282635.1">
    <property type="nucleotide sequence ID" value="NZ_CADIKL010000069.1"/>
</dbReference>
<evidence type="ECO:0000313" key="2">
    <source>
        <dbReference type="Proteomes" id="UP000494119"/>
    </source>
</evidence>
<name>A0A6J5H1M9_9BURK</name>
<protein>
    <submittedName>
        <fullName evidence="1">Uncharacterized protein</fullName>
    </submittedName>
</protein>
<keyword evidence="2" id="KW-1185">Reference proteome</keyword>
<dbReference type="EMBL" id="CADIKL010000069">
    <property type="protein sequence ID" value="CAB3809629.1"/>
    <property type="molecule type" value="Genomic_DNA"/>
</dbReference>
<dbReference type="AlphaFoldDB" id="A0A6J5H1M9"/>
<evidence type="ECO:0000313" key="1">
    <source>
        <dbReference type="EMBL" id="CAB3809629.1"/>
    </source>
</evidence>
<sequence>MIAQTRPDRAPFHTIGTRSVERPDQVVPGNGLETSNAATINALLLKELGAVAASGATYITPTVALLIG</sequence>